<keyword evidence="6" id="KW-1185">Reference proteome</keyword>
<dbReference type="InterPro" id="IPR009395">
    <property type="entry name" value="BLOC1S1"/>
</dbReference>
<feature type="coiled-coil region" evidence="3">
    <location>
        <begin position="72"/>
        <end position="109"/>
    </location>
</feature>
<dbReference type="GO" id="GO:0031083">
    <property type="term" value="C:BLOC-1 complex"/>
    <property type="evidence" value="ECO:0007669"/>
    <property type="project" value="InterPro"/>
</dbReference>
<name>A0A2V5GZL3_ASPV1</name>
<keyword evidence="3" id="KW-0175">Coiled coil</keyword>
<protein>
    <recommendedName>
        <fullName evidence="2">Biogenesis of lysosome-related organelles complex 1 subunit 1</fullName>
    </recommendedName>
</protein>
<sequence length="175" mass="19288">MTPKTSNPVELPEWLYASSIAKQYSPQLTTDVTLKNDTPLPPAPPTTTTTTEATEARTAFTATLRSTAQTHETQLRERARILHDNASALERQEHALAGATAALAAQNAQLTKTADAARDALKEIGDVQNWAEVIERELLVVEETLRIDADAMQVHYLHACINMSYVVNRYAPIIH</sequence>
<reference evidence="5 6" key="1">
    <citation type="submission" date="2018-02" db="EMBL/GenBank/DDBJ databases">
        <title>The genomes of Aspergillus section Nigri reveals drivers in fungal speciation.</title>
        <authorList>
            <consortium name="DOE Joint Genome Institute"/>
            <person name="Vesth T.C."/>
            <person name="Nybo J."/>
            <person name="Theobald S."/>
            <person name="Brandl J."/>
            <person name="Frisvad J.C."/>
            <person name="Nielsen K.F."/>
            <person name="Lyhne E.K."/>
            <person name="Kogle M.E."/>
            <person name="Kuo A."/>
            <person name="Riley R."/>
            <person name="Clum A."/>
            <person name="Nolan M."/>
            <person name="Lipzen A."/>
            <person name="Salamov A."/>
            <person name="Henrissat B."/>
            <person name="Wiebenga A."/>
            <person name="De vries R.P."/>
            <person name="Grigoriev I.V."/>
            <person name="Mortensen U.H."/>
            <person name="Andersen M.R."/>
            <person name="Baker S.E."/>
        </authorList>
    </citation>
    <scope>NUCLEOTIDE SEQUENCE [LARGE SCALE GENOMIC DNA]</scope>
    <source>
        <strain evidence="5 6">CBS 115571</strain>
    </source>
</reference>
<dbReference type="AlphaFoldDB" id="A0A2V5GZL3"/>
<comment type="similarity">
    <text evidence="1">Belongs to the BLOC1S1 family.</text>
</comment>
<dbReference type="EMBL" id="KZ825229">
    <property type="protein sequence ID" value="PYI13833.1"/>
    <property type="molecule type" value="Genomic_DNA"/>
</dbReference>
<proteinExistence type="inferred from homology"/>
<dbReference type="PANTHER" id="PTHR13073">
    <property type="entry name" value="BLOC-1 COMPLEX SUBUNIT 1"/>
    <property type="match status" value="1"/>
</dbReference>
<organism evidence="5 6">
    <name type="scientific">Aspergillus violaceofuscus (strain CBS 115571)</name>
    <dbReference type="NCBI Taxonomy" id="1450538"/>
    <lineage>
        <taxon>Eukaryota</taxon>
        <taxon>Fungi</taxon>
        <taxon>Dikarya</taxon>
        <taxon>Ascomycota</taxon>
        <taxon>Pezizomycotina</taxon>
        <taxon>Eurotiomycetes</taxon>
        <taxon>Eurotiomycetidae</taxon>
        <taxon>Eurotiales</taxon>
        <taxon>Aspergillaceae</taxon>
        <taxon>Aspergillus</taxon>
    </lineage>
</organism>
<evidence type="ECO:0000313" key="5">
    <source>
        <dbReference type="EMBL" id="PYI13833.1"/>
    </source>
</evidence>
<dbReference type="PANTHER" id="PTHR13073:SF0">
    <property type="entry name" value="BIOGENESIS OF LYSOSOME-RELATED ORGANELLES COMPLEX 1 SUBUNIT 1"/>
    <property type="match status" value="1"/>
</dbReference>
<evidence type="ECO:0000313" key="6">
    <source>
        <dbReference type="Proteomes" id="UP000249829"/>
    </source>
</evidence>
<dbReference type="GO" id="GO:0016197">
    <property type="term" value="P:endosomal transport"/>
    <property type="evidence" value="ECO:0007669"/>
    <property type="project" value="TreeGrafter"/>
</dbReference>
<evidence type="ECO:0000256" key="3">
    <source>
        <dbReference type="SAM" id="Coils"/>
    </source>
</evidence>
<accession>A0A2V5GZL3</accession>
<evidence type="ECO:0000256" key="2">
    <source>
        <dbReference type="ARBA" id="ARBA00019577"/>
    </source>
</evidence>
<feature type="region of interest" description="Disordered" evidence="4">
    <location>
        <begin position="33"/>
        <end position="54"/>
    </location>
</feature>
<evidence type="ECO:0000256" key="1">
    <source>
        <dbReference type="ARBA" id="ARBA00007133"/>
    </source>
</evidence>
<dbReference type="STRING" id="1450538.A0A2V5GZL3"/>
<dbReference type="Proteomes" id="UP000249829">
    <property type="component" value="Unassembled WGS sequence"/>
</dbReference>
<gene>
    <name evidence="5" type="ORF">BO99DRAFT_437906</name>
</gene>
<dbReference type="Pfam" id="PF06320">
    <property type="entry name" value="GCN5L1"/>
    <property type="match status" value="1"/>
</dbReference>
<evidence type="ECO:0000256" key="4">
    <source>
        <dbReference type="SAM" id="MobiDB-lite"/>
    </source>
</evidence>